<dbReference type="Proteomes" id="UP000807306">
    <property type="component" value="Unassembled WGS sequence"/>
</dbReference>
<dbReference type="OrthoDB" id="3069314at2759"/>
<keyword evidence="2" id="KW-1185">Reference proteome</keyword>
<protein>
    <submittedName>
        <fullName evidence="1">Uncharacterized protein</fullName>
    </submittedName>
</protein>
<sequence>MGKGHPRTIPVYKQRLGLEEKPRTFENLKNFINEFIKEHGDCASVGSEQPKLYKELGVELLVKFPKIFGPPNNEDKLKAARSLAMCLHGRRREILNKSRTRIVSKSKEIIVIDDSSEDELPRMGREIIPTPKFPKKEFSSTVQSMGGARYIVPRPEATTQSSTTASASQEVQDPIYKFLNECVPSMRQFYKAFVNYGCKNEEYLVAVAGWSAEQVLQFLRNVASNTNGAMTEMDIQVLQHHLANYPYTLDSTRS</sequence>
<organism evidence="1 2">
    <name type="scientific">Crepidotus variabilis</name>
    <dbReference type="NCBI Taxonomy" id="179855"/>
    <lineage>
        <taxon>Eukaryota</taxon>
        <taxon>Fungi</taxon>
        <taxon>Dikarya</taxon>
        <taxon>Basidiomycota</taxon>
        <taxon>Agaricomycotina</taxon>
        <taxon>Agaricomycetes</taxon>
        <taxon>Agaricomycetidae</taxon>
        <taxon>Agaricales</taxon>
        <taxon>Agaricineae</taxon>
        <taxon>Crepidotaceae</taxon>
        <taxon>Crepidotus</taxon>
    </lineage>
</organism>
<gene>
    <name evidence="1" type="ORF">CPB83DRAFT_847115</name>
</gene>
<evidence type="ECO:0000313" key="2">
    <source>
        <dbReference type="Proteomes" id="UP000807306"/>
    </source>
</evidence>
<dbReference type="EMBL" id="MU157831">
    <property type="protein sequence ID" value="KAF9532642.1"/>
    <property type="molecule type" value="Genomic_DNA"/>
</dbReference>
<evidence type="ECO:0000313" key="1">
    <source>
        <dbReference type="EMBL" id="KAF9532642.1"/>
    </source>
</evidence>
<proteinExistence type="predicted"/>
<accession>A0A9P6EP84</accession>
<name>A0A9P6EP84_9AGAR</name>
<comment type="caution">
    <text evidence="1">The sequence shown here is derived from an EMBL/GenBank/DDBJ whole genome shotgun (WGS) entry which is preliminary data.</text>
</comment>
<dbReference type="AlphaFoldDB" id="A0A9P6EP84"/>
<reference evidence="1" key="1">
    <citation type="submission" date="2020-11" db="EMBL/GenBank/DDBJ databases">
        <authorList>
            <consortium name="DOE Joint Genome Institute"/>
            <person name="Ahrendt S."/>
            <person name="Riley R."/>
            <person name="Andreopoulos W."/>
            <person name="Labutti K."/>
            <person name="Pangilinan J."/>
            <person name="Ruiz-Duenas F.J."/>
            <person name="Barrasa J.M."/>
            <person name="Sanchez-Garcia M."/>
            <person name="Camarero S."/>
            <person name="Miyauchi S."/>
            <person name="Serrano A."/>
            <person name="Linde D."/>
            <person name="Babiker R."/>
            <person name="Drula E."/>
            <person name="Ayuso-Fernandez I."/>
            <person name="Pacheco R."/>
            <person name="Padilla G."/>
            <person name="Ferreira P."/>
            <person name="Barriuso J."/>
            <person name="Kellner H."/>
            <person name="Castanera R."/>
            <person name="Alfaro M."/>
            <person name="Ramirez L."/>
            <person name="Pisabarro A.G."/>
            <person name="Kuo A."/>
            <person name="Tritt A."/>
            <person name="Lipzen A."/>
            <person name="He G."/>
            <person name="Yan M."/>
            <person name="Ng V."/>
            <person name="Cullen D."/>
            <person name="Martin F."/>
            <person name="Rosso M.-N."/>
            <person name="Henrissat B."/>
            <person name="Hibbett D."/>
            <person name="Martinez A.T."/>
            <person name="Grigoriev I.V."/>
        </authorList>
    </citation>
    <scope>NUCLEOTIDE SEQUENCE</scope>
    <source>
        <strain evidence="1">CBS 506.95</strain>
    </source>
</reference>